<dbReference type="AlphaFoldDB" id="B9FBD3"/>
<gene>
    <name evidence="2" type="ORF">OsJ_12465</name>
</gene>
<dbReference type="Pfam" id="PF04759">
    <property type="entry name" value="DUF617"/>
    <property type="match status" value="1"/>
</dbReference>
<dbReference type="EMBL" id="CM000140">
    <property type="protein sequence ID" value="EEE59871.1"/>
    <property type="molecule type" value="Genomic_DNA"/>
</dbReference>
<dbReference type="PANTHER" id="PTHR31696:SF64">
    <property type="entry name" value="OS03G0733266 PROTEIN"/>
    <property type="match status" value="1"/>
</dbReference>
<protein>
    <submittedName>
        <fullName evidence="2">Uncharacterized protein</fullName>
    </submittedName>
</protein>
<reference evidence="2" key="1">
    <citation type="journal article" date="2005" name="PLoS Biol.">
        <title>The genomes of Oryza sativa: a history of duplications.</title>
        <authorList>
            <person name="Yu J."/>
            <person name="Wang J."/>
            <person name="Lin W."/>
            <person name="Li S."/>
            <person name="Li H."/>
            <person name="Zhou J."/>
            <person name="Ni P."/>
            <person name="Dong W."/>
            <person name="Hu S."/>
            <person name="Zeng C."/>
            <person name="Zhang J."/>
            <person name="Zhang Y."/>
            <person name="Li R."/>
            <person name="Xu Z."/>
            <person name="Li S."/>
            <person name="Li X."/>
            <person name="Zheng H."/>
            <person name="Cong L."/>
            <person name="Lin L."/>
            <person name="Yin J."/>
            <person name="Geng J."/>
            <person name="Li G."/>
            <person name="Shi J."/>
            <person name="Liu J."/>
            <person name="Lv H."/>
            <person name="Li J."/>
            <person name="Wang J."/>
            <person name="Deng Y."/>
            <person name="Ran L."/>
            <person name="Shi X."/>
            <person name="Wang X."/>
            <person name="Wu Q."/>
            <person name="Li C."/>
            <person name="Ren X."/>
            <person name="Wang J."/>
            <person name="Wang X."/>
            <person name="Li D."/>
            <person name="Liu D."/>
            <person name="Zhang X."/>
            <person name="Ji Z."/>
            <person name="Zhao W."/>
            <person name="Sun Y."/>
            <person name="Zhang Z."/>
            <person name="Bao J."/>
            <person name="Han Y."/>
            <person name="Dong L."/>
            <person name="Ji J."/>
            <person name="Chen P."/>
            <person name="Wu S."/>
            <person name="Liu J."/>
            <person name="Xiao Y."/>
            <person name="Bu D."/>
            <person name="Tan J."/>
            <person name="Yang L."/>
            <person name="Ye C."/>
            <person name="Zhang J."/>
            <person name="Xu J."/>
            <person name="Zhou Y."/>
            <person name="Yu Y."/>
            <person name="Zhang B."/>
            <person name="Zhuang S."/>
            <person name="Wei H."/>
            <person name="Liu B."/>
            <person name="Lei M."/>
            <person name="Yu H."/>
            <person name="Li Y."/>
            <person name="Xu H."/>
            <person name="Wei S."/>
            <person name="He X."/>
            <person name="Fang L."/>
            <person name="Zhang Z."/>
            <person name="Zhang Y."/>
            <person name="Huang X."/>
            <person name="Su Z."/>
            <person name="Tong W."/>
            <person name="Li J."/>
            <person name="Tong Z."/>
            <person name="Li S."/>
            <person name="Ye J."/>
            <person name="Wang L."/>
            <person name="Fang L."/>
            <person name="Lei T."/>
            <person name="Chen C."/>
            <person name="Chen H."/>
            <person name="Xu Z."/>
            <person name="Li H."/>
            <person name="Huang H."/>
            <person name="Zhang F."/>
            <person name="Xu H."/>
            <person name="Li N."/>
            <person name="Zhao C."/>
            <person name="Li S."/>
            <person name="Dong L."/>
            <person name="Huang Y."/>
            <person name="Li L."/>
            <person name="Xi Y."/>
            <person name="Qi Q."/>
            <person name="Li W."/>
            <person name="Zhang B."/>
            <person name="Hu W."/>
            <person name="Zhang Y."/>
            <person name="Tian X."/>
            <person name="Jiao Y."/>
            <person name="Liang X."/>
            <person name="Jin J."/>
            <person name="Gao L."/>
            <person name="Zheng W."/>
            <person name="Hao B."/>
            <person name="Liu S."/>
            <person name="Wang W."/>
            <person name="Yuan L."/>
            <person name="Cao M."/>
            <person name="McDermott J."/>
            <person name="Samudrala R."/>
            <person name="Wang J."/>
            <person name="Wong G.K."/>
            <person name="Yang H."/>
        </authorList>
    </citation>
    <scope>NUCLEOTIDE SEQUENCE [LARGE SCALE GENOMIC DNA]</scope>
</reference>
<keyword evidence="1" id="KW-0732">Signal</keyword>
<evidence type="ECO:0000313" key="2">
    <source>
        <dbReference type="EMBL" id="EEE59871.1"/>
    </source>
</evidence>
<feature type="chain" id="PRO_5002884056" evidence="1">
    <location>
        <begin position="32"/>
        <end position="254"/>
    </location>
</feature>
<feature type="signal peptide" evidence="1">
    <location>
        <begin position="1"/>
        <end position="31"/>
    </location>
</feature>
<evidence type="ECO:0000256" key="1">
    <source>
        <dbReference type="SAM" id="SignalP"/>
    </source>
</evidence>
<sequence>MAAASSRWQRMAAACFVLAALAMWAAPAACGARAVPRGAGAGVAAQRANASSSSSAAADDVNHGVHERYKYVSSLTLYEHGYMHADPTVVRGTLFLPSTGGDRRVRLFLHEHDPSPSPDENHQAILVLDLPPGLSGADIAAAGRVVLECQRQWNNGGGALLESAKWLVYCNGRRVGFAARRGEASDAEGWVLEKLWAVTAGAGRLPGGAGVEYMRGRFERTVASSDAESFHLVDPIGWLGFNGNDGLSIFFHRI</sequence>
<dbReference type="GO" id="GO:0010274">
    <property type="term" value="P:hydrotropism"/>
    <property type="evidence" value="ECO:0007669"/>
    <property type="project" value="InterPro"/>
</dbReference>
<name>B9FBD3_ORYSJ</name>
<proteinExistence type="predicted"/>
<reference evidence="2" key="2">
    <citation type="submission" date="2008-12" db="EMBL/GenBank/DDBJ databases">
        <title>Improved gene annotation of the rice (Oryza sativa) genomes.</title>
        <authorList>
            <person name="Wang J."/>
            <person name="Li R."/>
            <person name="Fan W."/>
            <person name="Huang Q."/>
            <person name="Zhang J."/>
            <person name="Zhou Y."/>
            <person name="Hu Y."/>
            <person name="Zi S."/>
            <person name="Li J."/>
            <person name="Ni P."/>
            <person name="Zheng H."/>
            <person name="Zhang Y."/>
            <person name="Zhao M."/>
            <person name="Hao Q."/>
            <person name="McDermott J."/>
            <person name="Samudrala R."/>
            <person name="Kristiansen K."/>
            <person name="Wong G.K.-S."/>
        </authorList>
    </citation>
    <scope>NUCLEOTIDE SEQUENCE</scope>
</reference>
<dbReference type="InterPro" id="IPR006460">
    <property type="entry name" value="MIZ1-like_pln"/>
</dbReference>
<dbReference type="Proteomes" id="UP000007752">
    <property type="component" value="Chromosome 3"/>
</dbReference>
<accession>B9FBD3</accession>
<organism evidence="2">
    <name type="scientific">Oryza sativa subsp. japonica</name>
    <name type="common">Rice</name>
    <dbReference type="NCBI Taxonomy" id="39947"/>
    <lineage>
        <taxon>Eukaryota</taxon>
        <taxon>Viridiplantae</taxon>
        <taxon>Streptophyta</taxon>
        <taxon>Embryophyta</taxon>
        <taxon>Tracheophyta</taxon>
        <taxon>Spermatophyta</taxon>
        <taxon>Magnoliopsida</taxon>
        <taxon>Liliopsida</taxon>
        <taxon>Poales</taxon>
        <taxon>Poaceae</taxon>
        <taxon>BOP clade</taxon>
        <taxon>Oryzoideae</taxon>
        <taxon>Oryzeae</taxon>
        <taxon>Oryzinae</taxon>
        <taxon>Oryza</taxon>
        <taxon>Oryza sativa</taxon>
    </lineage>
</organism>
<dbReference type="PANTHER" id="PTHR31696">
    <property type="entry name" value="PROTEIN MIZU-KUSSEI 1"/>
    <property type="match status" value="1"/>
</dbReference>